<dbReference type="GO" id="GO:0003723">
    <property type="term" value="F:RNA binding"/>
    <property type="evidence" value="ECO:0007669"/>
    <property type="project" value="TreeGrafter"/>
</dbReference>
<feature type="compositionally biased region" description="Basic and acidic residues" evidence="2">
    <location>
        <begin position="267"/>
        <end position="276"/>
    </location>
</feature>
<dbReference type="GO" id="GO:0070274">
    <property type="term" value="C:RES complex"/>
    <property type="evidence" value="ECO:0007669"/>
    <property type="project" value="TreeGrafter"/>
</dbReference>
<evidence type="ECO:0008006" key="5">
    <source>
        <dbReference type="Google" id="ProtNLM"/>
    </source>
</evidence>
<evidence type="ECO:0000313" key="3">
    <source>
        <dbReference type="EMBL" id="KCV69422.1"/>
    </source>
</evidence>
<organism evidence="3">
    <name type="scientific">Fonticula alba</name>
    <name type="common">Slime mold</name>
    <dbReference type="NCBI Taxonomy" id="691883"/>
    <lineage>
        <taxon>Eukaryota</taxon>
        <taxon>Rotosphaerida</taxon>
        <taxon>Fonticulaceae</taxon>
        <taxon>Fonticula</taxon>
    </lineage>
</organism>
<name>A0A058Z7C8_FONAL</name>
<dbReference type="STRING" id="691883.A0A058Z7C8"/>
<gene>
    <name evidence="3" type="ORF">H696_03852</name>
</gene>
<dbReference type="AlphaFoldDB" id="A0A058Z7C8"/>
<dbReference type="OMA" id="HASHMDE"/>
<dbReference type="eggNOG" id="KOG2654">
    <property type="taxonomic scope" value="Eukaryota"/>
</dbReference>
<evidence type="ECO:0000256" key="1">
    <source>
        <dbReference type="ARBA" id="ARBA00011069"/>
    </source>
</evidence>
<keyword evidence="4" id="KW-1185">Reference proteome</keyword>
<dbReference type="OrthoDB" id="6022at2759"/>
<evidence type="ECO:0000256" key="2">
    <source>
        <dbReference type="SAM" id="MobiDB-lite"/>
    </source>
</evidence>
<comment type="similarity">
    <text evidence="1">Belongs to the CWC26 family.</text>
</comment>
<dbReference type="Pfam" id="PF09736">
    <property type="entry name" value="Bud13"/>
    <property type="match status" value="1"/>
</dbReference>
<dbReference type="GeneID" id="20528577"/>
<feature type="compositionally biased region" description="Low complexity" evidence="2">
    <location>
        <begin position="43"/>
        <end position="58"/>
    </location>
</feature>
<reference evidence="3" key="1">
    <citation type="submission" date="2013-04" db="EMBL/GenBank/DDBJ databases">
        <title>The Genome Sequence of Fonticula alba ATCC 38817.</title>
        <authorList>
            <consortium name="The Broad Institute Genomics Platform"/>
            <person name="Russ C."/>
            <person name="Cuomo C."/>
            <person name="Burger G."/>
            <person name="Gray M.W."/>
            <person name="Holland P.W.H."/>
            <person name="King N."/>
            <person name="Lang F.B.F."/>
            <person name="Roger A.J."/>
            <person name="Ruiz-Trillo I."/>
            <person name="Brown M."/>
            <person name="Walker B."/>
            <person name="Young S."/>
            <person name="Zeng Q."/>
            <person name="Gargeya S."/>
            <person name="Fitzgerald M."/>
            <person name="Haas B."/>
            <person name="Abouelleil A."/>
            <person name="Allen A.W."/>
            <person name="Alvarado L."/>
            <person name="Arachchi H.M."/>
            <person name="Berlin A.M."/>
            <person name="Chapman S.B."/>
            <person name="Gainer-Dewar J."/>
            <person name="Goldberg J."/>
            <person name="Griggs A."/>
            <person name="Gujja S."/>
            <person name="Hansen M."/>
            <person name="Howarth C."/>
            <person name="Imamovic A."/>
            <person name="Ireland A."/>
            <person name="Larimer J."/>
            <person name="McCowan C."/>
            <person name="Murphy C."/>
            <person name="Pearson M."/>
            <person name="Poon T.W."/>
            <person name="Priest M."/>
            <person name="Roberts A."/>
            <person name="Saif S."/>
            <person name="Shea T."/>
            <person name="Sisk P."/>
            <person name="Sykes S."/>
            <person name="Wortman J."/>
            <person name="Nusbaum C."/>
            <person name="Birren B."/>
        </authorList>
    </citation>
    <scope>NUCLEOTIDE SEQUENCE [LARGE SCALE GENOMIC DNA]</scope>
    <source>
        <strain evidence="3">ATCC 38817</strain>
    </source>
</reference>
<accession>A0A058Z7C8</accession>
<proteinExistence type="inferred from homology"/>
<feature type="region of interest" description="Disordered" evidence="2">
    <location>
        <begin position="29"/>
        <end position="129"/>
    </location>
</feature>
<dbReference type="InterPro" id="IPR051112">
    <property type="entry name" value="CWC26_splicing_factor"/>
</dbReference>
<protein>
    <recommendedName>
        <fullName evidence="5">Pre-mRNA-splicing factor CWC26</fullName>
    </recommendedName>
</protein>
<dbReference type="PANTHER" id="PTHR31809">
    <property type="entry name" value="BUD13 HOMOLOG"/>
    <property type="match status" value="1"/>
</dbReference>
<evidence type="ECO:0000313" key="4">
    <source>
        <dbReference type="Proteomes" id="UP000030693"/>
    </source>
</evidence>
<dbReference type="RefSeq" id="XP_009495987.1">
    <property type="nucleotide sequence ID" value="XM_009497712.1"/>
</dbReference>
<feature type="region of interest" description="Disordered" evidence="2">
    <location>
        <begin position="198"/>
        <end position="276"/>
    </location>
</feature>
<dbReference type="EMBL" id="KB932206">
    <property type="protein sequence ID" value="KCV69422.1"/>
    <property type="molecule type" value="Genomic_DNA"/>
</dbReference>
<dbReference type="GO" id="GO:0005684">
    <property type="term" value="C:U2-type spliceosomal complex"/>
    <property type="evidence" value="ECO:0007669"/>
    <property type="project" value="TreeGrafter"/>
</dbReference>
<sequence length="310" mass="34052">MPPGRVPPKGAQPAAASALSMEDYLRQNYGVSKKDLAPPKNLGPPTGSRPRSTRSPSGHATPRGGAAEDDDDNPTLVVIDETDGRAPPPAPAPVRAEPHRERSPPSPEISRGPSDTSQETVFRDKVTGKRIDIRAARLEAEKAKQRRAEELEKRSRWGRGIAQEREQMEREKYAESFKEKPFAVYADDEELNVRQKMKSRWGDPLTTGGMPSVSTNPDQADPLAALFGGEKKRSSPDTTPSQPVAEHPAPVLERPRYAGPPAPPNRYDIHPGYRWDGVDRSNGFEKRLIADRATGAARMARAHASHMDEL</sequence>
<dbReference type="Proteomes" id="UP000030693">
    <property type="component" value="Unassembled WGS sequence"/>
</dbReference>
<dbReference type="PANTHER" id="PTHR31809:SF0">
    <property type="entry name" value="BUD13 HOMOLOG"/>
    <property type="match status" value="1"/>
</dbReference>
<dbReference type="InterPro" id="IPR018609">
    <property type="entry name" value="Bud13"/>
</dbReference>
<dbReference type="GO" id="GO:0000398">
    <property type="term" value="P:mRNA splicing, via spliceosome"/>
    <property type="evidence" value="ECO:0007669"/>
    <property type="project" value="TreeGrafter"/>
</dbReference>